<evidence type="ECO:0000313" key="2">
    <source>
        <dbReference type="Proteomes" id="UP000466442"/>
    </source>
</evidence>
<gene>
    <name evidence="1" type="ORF">GE061_006060</name>
</gene>
<dbReference type="OrthoDB" id="6408184at2759"/>
<evidence type="ECO:0000313" key="1">
    <source>
        <dbReference type="EMBL" id="KAF6199762.1"/>
    </source>
</evidence>
<organism evidence="1 2">
    <name type="scientific">Apolygus lucorum</name>
    <name type="common">Small green plant bug</name>
    <name type="synonym">Lygocoris lucorum</name>
    <dbReference type="NCBI Taxonomy" id="248454"/>
    <lineage>
        <taxon>Eukaryota</taxon>
        <taxon>Metazoa</taxon>
        <taxon>Ecdysozoa</taxon>
        <taxon>Arthropoda</taxon>
        <taxon>Hexapoda</taxon>
        <taxon>Insecta</taxon>
        <taxon>Pterygota</taxon>
        <taxon>Neoptera</taxon>
        <taxon>Paraneoptera</taxon>
        <taxon>Hemiptera</taxon>
        <taxon>Heteroptera</taxon>
        <taxon>Panheteroptera</taxon>
        <taxon>Cimicomorpha</taxon>
        <taxon>Miridae</taxon>
        <taxon>Mirini</taxon>
        <taxon>Apolygus</taxon>
    </lineage>
</organism>
<dbReference type="Gene3D" id="2.10.80.10">
    <property type="entry name" value="Lipase, subunit A"/>
    <property type="match status" value="1"/>
</dbReference>
<keyword evidence="2" id="KW-1185">Reference proteome</keyword>
<reference evidence="1" key="1">
    <citation type="journal article" date="2021" name="Mol. Ecol. Resour.">
        <title>Apolygus lucorum genome provides insights into omnivorousness and mesophyll feeding.</title>
        <authorList>
            <person name="Liu Y."/>
            <person name="Liu H."/>
            <person name="Wang H."/>
            <person name="Huang T."/>
            <person name="Liu B."/>
            <person name="Yang B."/>
            <person name="Yin L."/>
            <person name="Li B."/>
            <person name="Zhang Y."/>
            <person name="Zhang S."/>
            <person name="Jiang F."/>
            <person name="Zhang X."/>
            <person name="Ren Y."/>
            <person name="Wang B."/>
            <person name="Wang S."/>
            <person name="Lu Y."/>
            <person name="Wu K."/>
            <person name="Fan W."/>
            <person name="Wang G."/>
        </authorList>
    </citation>
    <scope>NUCLEOTIDE SEQUENCE</scope>
    <source>
        <strain evidence="1">12Hb</strain>
    </source>
</reference>
<name>A0A8S9WSN6_APOLU</name>
<sequence length="210" mass="23542">MLRVPPPPLAKVTPLTLDSPSTAPVTRRSSSRTSLLQFVPNHHALYRRLLNPYPVRLRRSTDFGFFFGEIRKGKGQILRMVDRLVLTLAGLVAVLTFVVCKPTPPPYIECTDSSECGKDECCTIGLGRFTIPVCRRLLDIDEQCRPEHEAVSANVVYPDGNAINLTNVYYNFCPCQNHLSCSSSTGTCFDPVYHVDLNDIYDENNDDWSS</sequence>
<proteinExistence type="predicted"/>
<accession>A0A8S9WSN6</accession>
<protein>
    <recommendedName>
        <fullName evidence="3">Prokineticin domain-containing protein</fullName>
    </recommendedName>
</protein>
<dbReference type="EMBL" id="WIXP02000014">
    <property type="protein sequence ID" value="KAF6199762.1"/>
    <property type="molecule type" value="Genomic_DNA"/>
</dbReference>
<dbReference type="AlphaFoldDB" id="A0A8S9WSN6"/>
<dbReference type="Proteomes" id="UP000466442">
    <property type="component" value="Unassembled WGS sequence"/>
</dbReference>
<evidence type="ECO:0008006" key="3">
    <source>
        <dbReference type="Google" id="ProtNLM"/>
    </source>
</evidence>
<comment type="caution">
    <text evidence="1">The sequence shown here is derived from an EMBL/GenBank/DDBJ whole genome shotgun (WGS) entry which is preliminary data.</text>
</comment>